<evidence type="ECO:0000256" key="1">
    <source>
        <dbReference type="ARBA" id="ARBA00004442"/>
    </source>
</evidence>
<comment type="subcellular location">
    <subcellularLocation>
        <location evidence="1">Cell outer membrane</location>
    </subcellularLocation>
</comment>
<dbReference type="Pfam" id="PF07963">
    <property type="entry name" value="N_methyl"/>
    <property type="match status" value="1"/>
</dbReference>
<dbReference type="NCBIfam" id="TIGR02532">
    <property type="entry name" value="IV_pilin_GFxxxE"/>
    <property type="match status" value="1"/>
</dbReference>
<evidence type="ECO:0000313" key="4">
    <source>
        <dbReference type="EMBL" id="AKI97743.1"/>
    </source>
</evidence>
<dbReference type="Proteomes" id="UP000035159">
    <property type="component" value="Chromosome"/>
</dbReference>
<dbReference type="RefSeq" id="WP_047754878.1">
    <property type="nucleotide sequence ID" value="NZ_CAJUHA010000017.1"/>
</dbReference>
<sequence length="127" mass="14605">MDSRKNGFSLIEMMITLLVVTVMIVLVSQIYISVNSALNKAYSKMTYFNDVKRGITALWAFDSAGDPSQYTDLTLYEKKEDFFQQLKDEGISSEIIDYLSDVLEFWQLTIAKNNEVYLAVKPLVSWH</sequence>
<keyword evidence="3" id="KW-0472">Membrane</keyword>
<gene>
    <name evidence="4" type="ORF">IX53_07875</name>
</gene>
<dbReference type="GO" id="GO:0009279">
    <property type="term" value="C:cell outer membrane"/>
    <property type="evidence" value="ECO:0007669"/>
    <property type="project" value="UniProtKB-SubCell"/>
</dbReference>
<keyword evidence="2" id="KW-0998">Cell outer membrane</keyword>
<evidence type="ECO:0008006" key="6">
    <source>
        <dbReference type="Google" id="ProtNLM"/>
    </source>
</evidence>
<dbReference type="EMBL" id="CP011232">
    <property type="protein sequence ID" value="AKI97743.1"/>
    <property type="molecule type" value="Genomic_DNA"/>
</dbReference>
<evidence type="ECO:0000256" key="3">
    <source>
        <dbReference type="SAM" id="Phobius"/>
    </source>
</evidence>
<keyword evidence="5" id="KW-1185">Reference proteome</keyword>
<dbReference type="AlphaFoldDB" id="A0A0G2ZFZ8"/>
<dbReference type="KEGG" id="kpf:IX53_07875"/>
<protein>
    <recommendedName>
        <fullName evidence="6">N-terminal cleavage protein</fullName>
    </recommendedName>
</protein>
<dbReference type="STRING" id="1330330.IX53_07875"/>
<name>A0A0G2ZFZ8_9BACT</name>
<accession>A0A0G2ZFZ8</accession>
<evidence type="ECO:0000256" key="2">
    <source>
        <dbReference type="ARBA" id="ARBA00023237"/>
    </source>
</evidence>
<keyword evidence="3" id="KW-1133">Transmembrane helix</keyword>
<reference evidence="4 5" key="1">
    <citation type="submission" date="2015-04" db="EMBL/GenBank/DDBJ databases">
        <title>Complete Genome Sequence of Kosmotoga pacifica SLHLJ1.</title>
        <authorList>
            <person name="Jiang L.J."/>
            <person name="Shao Z.Z."/>
            <person name="Jebbar M."/>
        </authorList>
    </citation>
    <scope>NUCLEOTIDE SEQUENCE [LARGE SCALE GENOMIC DNA]</scope>
    <source>
        <strain evidence="4 5">SLHLJ1</strain>
    </source>
</reference>
<evidence type="ECO:0000313" key="5">
    <source>
        <dbReference type="Proteomes" id="UP000035159"/>
    </source>
</evidence>
<keyword evidence="3" id="KW-0812">Transmembrane</keyword>
<dbReference type="InterPro" id="IPR012902">
    <property type="entry name" value="N_methyl_site"/>
</dbReference>
<dbReference type="PATRIC" id="fig|1330330.3.peg.1593"/>
<feature type="transmembrane region" description="Helical" evidence="3">
    <location>
        <begin position="7"/>
        <end position="32"/>
    </location>
</feature>
<organism evidence="4 5">
    <name type="scientific">Kosmotoga pacifica</name>
    <dbReference type="NCBI Taxonomy" id="1330330"/>
    <lineage>
        <taxon>Bacteria</taxon>
        <taxon>Thermotogati</taxon>
        <taxon>Thermotogota</taxon>
        <taxon>Thermotogae</taxon>
        <taxon>Kosmotogales</taxon>
        <taxon>Kosmotogaceae</taxon>
        <taxon>Kosmotoga</taxon>
    </lineage>
</organism>
<proteinExistence type="predicted"/>